<accession>A0ABY2ST87</accession>
<gene>
    <name evidence="1" type="ORF">FC748_20130</name>
</gene>
<sequence>MEIKYNSQIKLESVLLVYLDKKMQKNKLNLISKNGLQWEVPIGEQKRIANNIYYYAFIVNEKFCVCDPNCHSVYEVNNMYFSKVANTVKQVKDIVLEYSVTGKDFQQSTFNIIGKTNVFSNLDIAICYKANLKNILEDSLILFQIINPKGELYFLDFECLKKNEDNGKRIYYAGLKITPLLVEGIWTFQLIFKDKLLDSKEVLYKMYKSNYRKENGFTGNYNIYDLEI</sequence>
<protein>
    <submittedName>
        <fullName evidence="1">Uncharacterized protein</fullName>
    </submittedName>
</protein>
<reference evidence="1 2" key="1">
    <citation type="submission" date="2019-04" db="EMBL/GenBank/DDBJ databases">
        <title>Lysinibacillus genome sequencing.</title>
        <authorList>
            <person name="Dunlap C."/>
        </authorList>
    </citation>
    <scope>NUCLEOTIDE SEQUENCE [LARGE SCALE GENOMIC DNA]</scope>
    <source>
        <strain evidence="1 2">KCTC 33042</strain>
    </source>
</reference>
<evidence type="ECO:0000313" key="2">
    <source>
        <dbReference type="Proteomes" id="UP000308330"/>
    </source>
</evidence>
<dbReference type="EMBL" id="SZPT01000007">
    <property type="protein sequence ID" value="TKI45546.1"/>
    <property type="molecule type" value="Genomic_DNA"/>
</dbReference>
<organism evidence="1 2">
    <name type="scientific">Lysinibacillus tabacifolii</name>
    <dbReference type="NCBI Taxonomy" id="1173107"/>
    <lineage>
        <taxon>Bacteria</taxon>
        <taxon>Bacillati</taxon>
        <taxon>Bacillota</taxon>
        <taxon>Bacilli</taxon>
        <taxon>Bacillales</taxon>
        <taxon>Bacillaceae</taxon>
        <taxon>Lysinibacillus</taxon>
    </lineage>
</organism>
<keyword evidence="2" id="KW-1185">Reference proteome</keyword>
<name>A0ABY2ST87_9BACI</name>
<proteinExistence type="predicted"/>
<evidence type="ECO:0000313" key="1">
    <source>
        <dbReference type="EMBL" id="TKI45546.1"/>
    </source>
</evidence>
<dbReference type="Proteomes" id="UP000308330">
    <property type="component" value="Unassembled WGS sequence"/>
</dbReference>
<dbReference type="RefSeq" id="WP_108031056.1">
    <property type="nucleotide sequence ID" value="NZ_PYUE01000009.1"/>
</dbReference>
<comment type="caution">
    <text evidence="1">The sequence shown here is derived from an EMBL/GenBank/DDBJ whole genome shotgun (WGS) entry which is preliminary data.</text>
</comment>